<dbReference type="EMBL" id="JBHFEH010000149">
    <property type="protein sequence ID" value="KAL2045378.1"/>
    <property type="molecule type" value="Genomic_DNA"/>
</dbReference>
<accession>A0ABR4AJW3</accession>
<dbReference type="Pfam" id="PF13489">
    <property type="entry name" value="Methyltransf_23"/>
    <property type="match status" value="1"/>
</dbReference>
<organism evidence="1 2">
    <name type="scientific">Lepraria finkii</name>
    <dbReference type="NCBI Taxonomy" id="1340010"/>
    <lineage>
        <taxon>Eukaryota</taxon>
        <taxon>Fungi</taxon>
        <taxon>Dikarya</taxon>
        <taxon>Ascomycota</taxon>
        <taxon>Pezizomycotina</taxon>
        <taxon>Lecanoromycetes</taxon>
        <taxon>OSLEUM clade</taxon>
        <taxon>Lecanoromycetidae</taxon>
        <taxon>Lecanorales</taxon>
        <taxon>Lecanorineae</taxon>
        <taxon>Stereocaulaceae</taxon>
        <taxon>Lepraria</taxon>
    </lineage>
</organism>
<evidence type="ECO:0000313" key="1">
    <source>
        <dbReference type="EMBL" id="KAL2045378.1"/>
    </source>
</evidence>
<reference evidence="1 2" key="1">
    <citation type="submission" date="2024-09" db="EMBL/GenBank/DDBJ databases">
        <title>Rethinking Asexuality: The Enigmatic Case of Functional Sexual Genes in Lepraria (Stereocaulaceae).</title>
        <authorList>
            <person name="Doellman M."/>
            <person name="Sun Y."/>
            <person name="Barcenas-Pena A."/>
            <person name="Lumbsch H.T."/>
            <person name="Grewe F."/>
        </authorList>
    </citation>
    <scope>NUCLEOTIDE SEQUENCE [LARGE SCALE GENOMIC DNA]</scope>
    <source>
        <strain evidence="1 2">Grewe 0041</strain>
    </source>
</reference>
<dbReference type="SUPFAM" id="SSF53335">
    <property type="entry name" value="S-adenosyl-L-methionine-dependent methyltransferases"/>
    <property type="match status" value="1"/>
</dbReference>
<sequence>MAASEPAKSDEYILNRDWRAMARLNQRHHLFKMVQGFLLHPSVSLKAGAKVAEIGGGTCIWAVDLLNELPFSIDIDAIDISLAQCPPKAWLPNNIQLITHDVYQPFPDHMIGIYDLVHVQNWLCVWRNQTSERLIRNLTALLKPSGYLQWSEQDPTINTIVHAPGSPLSTEATEELLRFLKKPQESISFEWVSQLGPILAQNLSLVAFDRQEIRKELQAFWNITVLQGFEELASNLQRRDKTDENASKAAKLREVAERGSAELLNGNGIYTELVVAVVQKSPNSMI</sequence>
<dbReference type="PANTHER" id="PTHR43591">
    <property type="entry name" value="METHYLTRANSFERASE"/>
    <property type="match status" value="1"/>
</dbReference>
<comment type="caution">
    <text evidence="1">The sequence shown here is derived from an EMBL/GenBank/DDBJ whole genome shotgun (WGS) entry which is preliminary data.</text>
</comment>
<dbReference type="InterPro" id="IPR029063">
    <property type="entry name" value="SAM-dependent_MTases_sf"/>
</dbReference>
<keyword evidence="2" id="KW-1185">Reference proteome</keyword>
<name>A0ABR4AJW3_9LECA</name>
<evidence type="ECO:0008006" key="3">
    <source>
        <dbReference type="Google" id="ProtNLM"/>
    </source>
</evidence>
<proteinExistence type="predicted"/>
<gene>
    <name evidence="1" type="ORF">ABVK25_012158</name>
</gene>
<dbReference type="Proteomes" id="UP001590951">
    <property type="component" value="Unassembled WGS sequence"/>
</dbReference>
<dbReference type="PANTHER" id="PTHR43591:SF50">
    <property type="entry name" value="METHYLTRANSFERASE DOMAIN-CONTAINING PROTEIN-RELATED"/>
    <property type="match status" value="1"/>
</dbReference>
<protein>
    <recommendedName>
        <fullName evidence="3">S-adenosyl-L-methionine-dependent methyltransferase</fullName>
    </recommendedName>
</protein>
<evidence type="ECO:0000313" key="2">
    <source>
        <dbReference type="Proteomes" id="UP001590951"/>
    </source>
</evidence>
<dbReference type="Gene3D" id="3.40.50.150">
    <property type="entry name" value="Vaccinia Virus protein VP39"/>
    <property type="match status" value="1"/>
</dbReference>